<keyword evidence="1" id="KW-0732">Signal</keyword>
<evidence type="ECO:0000313" key="3">
    <source>
        <dbReference type="Proteomes" id="UP000005801"/>
    </source>
</evidence>
<accession>A6GBR9</accession>
<evidence type="ECO:0000256" key="1">
    <source>
        <dbReference type="SAM" id="SignalP"/>
    </source>
</evidence>
<evidence type="ECO:0000313" key="2">
    <source>
        <dbReference type="EMBL" id="EDM76686.1"/>
    </source>
</evidence>
<comment type="caution">
    <text evidence="2">The sequence shown here is derived from an EMBL/GenBank/DDBJ whole genome shotgun (WGS) entry which is preliminary data.</text>
</comment>
<dbReference type="EMBL" id="ABCS01000060">
    <property type="protein sequence ID" value="EDM76686.1"/>
    <property type="molecule type" value="Genomic_DNA"/>
</dbReference>
<dbReference type="AlphaFoldDB" id="A6GBR9"/>
<dbReference type="Proteomes" id="UP000005801">
    <property type="component" value="Unassembled WGS sequence"/>
</dbReference>
<protein>
    <recommendedName>
        <fullName evidence="4">Lipoprotein</fullName>
    </recommendedName>
</protein>
<evidence type="ECO:0008006" key="4">
    <source>
        <dbReference type="Google" id="ProtNLM"/>
    </source>
</evidence>
<dbReference type="PROSITE" id="PS51257">
    <property type="entry name" value="PROKAR_LIPOPROTEIN"/>
    <property type="match status" value="1"/>
</dbReference>
<dbReference type="RefSeq" id="WP_006974160.1">
    <property type="nucleotide sequence ID" value="NZ_ABCS01000060.1"/>
</dbReference>
<feature type="chain" id="PRO_5002693844" description="Lipoprotein" evidence="1">
    <location>
        <begin position="19"/>
        <end position="146"/>
    </location>
</feature>
<name>A6GBR9_9BACT</name>
<gene>
    <name evidence="2" type="ORF">PPSIR1_38199</name>
</gene>
<keyword evidence="3" id="KW-1185">Reference proteome</keyword>
<organism evidence="2 3">
    <name type="scientific">Plesiocystis pacifica SIR-1</name>
    <dbReference type="NCBI Taxonomy" id="391625"/>
    <lineage>
        <taxon>Bacteria</taxon>
        <taxon>Pseudomonadati</taxon>
        <taxon>Myxococcota</taxon>
        <taxon>Polyangia</taxon>
        <taxon>Nannocystales</taxon>
        <taxon>Nannocystaceae</taxon>
        <taxon>Plesiocystis</taxon>
    </lineage>
</organism>
<reference evidence="2 3" key="1">
    <citation type="submission" date="2007-06" db="EMBL/GenBank/DDBJ databases">
        <authorList>
            <person name="Shimkets L."/>
            <person name="Ferriera S."/>
            <person name="Johnson J."/>
            <person name="Kravitz S."/>
            <person name="Beeson K."/>
            <person name="Sutton G."/>
            <person name="Rogers Y.-H."/>
            <person name="Friedman R."/>
            <person name="Frazier M."/>
            <person name="Venter J.C."/>
        </authorList>
    </citation>
    <scope>NUCLEOTIDE SEQUENCE [LARGE SCALE GENOMIC DNA]</scope>
    <source>
        <strain evidence="2 3">SIR-1</strain>
    </source>
</reference>
<proteinExistence type="predicted"/>
<sequence length="146" mass="15281">MALRPASCVLLAGLSVLVAGCGAPDISESISDYVEAVDGSLERLCDCAALQGHDTIGECKDALGQGAGKDEEEACIADALAGDEQEGEEYLSCATVALRDYADCLADNENCDMSFLELCVQDMETKLDACGMSQLRGRVESCSKPS</sequence>
<dbReference type="STRING" id="391625.PPSIR1_38199"/>
<feature type="signal peptide" evidence="1">
    <location>
        <begin position="1"/>
        <end position="18"/>
    </location>
</feature>